<evidence type="ECO:0000256" key="1">
    <source>
        <dbReference type="PROSITE-ProRule" id="PRU00339"/>
    </source>
</evidence>
<protein>
    <submittedName>
        <fullName evidence="3">Uncharacterized protein</fullName>
    </submittedName>
</protein>
<dbReference type="AlphaFoldDB" id="A0A3R8CQJ9"/>
<evidence type="ECO:0000313" key="3">
    <source>
        <dbReference type="EMBL" id="RQM12170.1"/>
    </source>
</evidence>
<comment type="caution">
    <text evidence="3">The sequence shown here is derived from an EMBL/GenBank/DDBJ whole genome shotgun (WGS) entry which is preliminary data.</text>
</comment>
<sequence>MKNSSAFKEKSLHCQQLLDNGTKSALNEAVKVASTIVSLDTTQARGFLLLTEALSRLHRYEDAVTWYKKGLKVHPQNEELQMGLKQARVAVLNKLLEEEEAENEALKTEDQLDIDVTGTAYVEIACDAQSGDDHGSNQITQRAHTYVASGLSNVLTNGTKEIKVQSRRQTEVTVFQAKMEQVLEHLDVLKLGRLAVVYVFSELLNVQRVTIGLGFFFLGLLAQAIMHRQKIMVISMLLICFFRSQLKERTLRFAQDWVETSTDKLGAFTSAPWIVVVIPVVMKVFGQLKFMLFLQQDVRLICIVLAVVGVLVANSLRTVAGQQAKLWGEGQRLKFAAYFTTIVYWVFWRGQWADTIRLLGPAFIDAGGIVLASVTSSDLQEICRRAFKRLYSDVASNIQADVDLDAWFFLGLGNWIVEYWQQPTDFSLDVLSKMLTECFDAMEKAAVRTFTPELRHLRNQVTNMEITDELQLLVAYLKQSLKAVPPPKSFGLAMLFIKRCPSFVVFGLLTVFFGVISLPLVPFVVSEYQSARDLYDRYHTGSLQEKDGLELMLLDSPLVRVWGNVKGCIYCLEGSITFSKAVTTGTHIVSAAAQISRLAVFASRVKKEGVFANAHDIPDHVANVFLITKNSRSLTSPILVYSLIIDGVRYIRDSAQLQDLKASIATWWSGGRVKEEKQD</sequence>
<evidence type="ECO:0000256" key="2">
    <source>
        <dbReference type="SAM" id="Phobius"/>
    </source>
</evidence>
<keyword evidence="2" id="KW-1133">Transmembrane helix</keyword>
<feature type="transmembrane region" description="Helical" evidence="2">
    <location>
        <begin position="503"/>
        <end position="525"/>
    </location>
</feature>
<dbReference type="SUPFAM" id="SSF48452">
    <property type="entry name" value="TPR-like"/>
    <property type="match status" value="1"/>
</dbReference>
<dbReference type="Gene3D" id="1.25.40.10">
    <property type="entry name" value="Tetratricopeptide repeat domain"/>
    <property type="match status" value="1"/>
</dbReference>
<gene>
    <name evidence="3" type="ORF">DD237_002799</name>
</gene>
<dbReference type="PROSITE" id="PS50005">
    <property type="entry name" value="TPR"/>
    <property type="match status" value="1"/>
</dbReference>
<feature type="repeat" description="TPR" evidence="1">
    <location>
        <begin position="44"/>
        <end position="77"/>
    </location>
</feature>
<feature type="transmembrane region" description="Helical" evidence="2">
    <location>
        <begin position="335"/>
        <end position="352"/>
    </location>
</feature>
<name>A0A3R8CQJ9_9STRA</name>
<dbReference type="VEuPathDB" id="FungiDB:DD237_002799"/>
<dbReference type="InterPro" id="IPR019734">
    <property type="entry name" value="TPR_rpt"/>
</dbReference>
<keyword evidence="2" id="KW-0812">Transmembrane</keyword>
<keyword evidence="1" id="KW-0802">TPR repeat</keyword>
<feature type="transmembrane region" description="Helical" evidence="2">
    <location>
        <begin position="209"/>
        <end position="225"/>
    </location>
</feature>
<proteinExistence type="predicted"/>
<accession>A0A3R8CQJ9</accession>
<keyword evidence="2" id="KW-0472">Membrane</keyword>
<dbReference type="InterPro" id="IPR011990">
    <property type="entry name" value="TPR-like_helical_dom_sf"/>
</dbReference>
<dbReference type="Proteomes" id="UP000286097">
    <property type="component" value="Unassembled WGS sequence"/>
</dbReference>
<feature type="transmembrane region" description="Helical" evidence="2">
    <location>
        <begin position="267"/>
        <end position="286"/>
    </location>
</feature>
<organism evidence="3 4">
    <name type="scientific">Peronospora effusa</name>
    <dbReference type="NCBI Taxonomy" id="542832"/>
    <lineage>
        <taxon>Eukaryota</taxon>
        <taxon>Sar</taxon>
        <taxon>Stramenopiles</taxon>
        <taxon>Oomycota</taxon>
        <taxon>Peronosporomycetes</taxon>
        <taxon>Peronosporales</taxon>
        <taxon>Peronosporaceae</taxon>
        <taxon>Peronospora</taxon>
    </lineage>
</organism>
<feature type="transmembrane region" description="Helical" evidence="2">
    <location>
        <begin position="298"/>
        <end position="314"/>
    </location>
</feature>
<reference evidence="3 4" key="1">
    <citation type="submission" date="2018-06" db="EMBL/GenBank/DDBJ databases">
        <title>Comparative genomics of downy mildews reveals potential adaptations to biotrophy.</title>
        <authorList>
            <person name="Fletcher K."/>
            <person name="Klosterman S.J."/>
            <person name="Derevnina L."/>
            <person name="Martin F."/>
            <person name="Koike S."/>
            <person name="Reyes Chin-Wo S."/>
            <person name="Mou B."/>
            <person name="Michelmore R."/>
        </authorList>
    </citation>
    <scope>NUCLEOTIDE SEQUENCE [LARGE SCALE GENOMIC DNA]</scope>
    <source>
        <strain evidence="3 4">R13</strain>
    </source>
</reference>
<dbReference type="EMBL" id="QKXF01000354">
    <property type="protein sequence ID" value="RQM12170.1"/>
    <property type="molecule type" value="Genomic_DNA"/>
</dbReference>
<evidence type="ECO:0000313" key="4">
    <source>
        <dbReference type="Proteomes" id="UP000286097"/>
    </source>
</evidence>